<evidence type="ECO:0000313" key="2">
    <source>
        <dbReference type="EMBL" id="KAK3755341.1"/>
    </source>
</evidence>
<reference evidence="2" key="1">
    <citation type="journal article" date="2023" name="G3 (Bethesda)">
        <title>A reference genome for the long-term kleptoplast-retaining sea slug Elysia crispata morphotype clarki.</title>
        <authorList>
            <person name="Eastman K.E."/>
            <person name="Pendleton A.L."/>
            <person name="Shaikh M.A."/>
            <person name="Suttiyut T."/>
            <person name="Ogas R."/>
            <person name="Tomko P."/>
            <person name="Gavelis G."/>
            <person name="Widhalm J.R."/>
            <person name="Wisecaver J.H."/>
        </authorList>
    </citation>
    <scope>NUCLEOTIDE SEQUENCE</scope>
    <source>
        <strain evidence="2">ECLA1</strain>
    </source>
</reference>
<accession>A0AAE0YSI1</accession>
<dbReference type="EMBL" id="JAWDGP010005602">
    <property type="protein sequence ID" value="KAK3755341.1"/>
    <property type="molecule type" value="Genomic_DNA"/>
</dbReference>
<proteinExistence type="predicted"/>
<dbReference type="AlphaFoldDB" id="A0AAE0YSI1"/>
<keyword evidence="3" id="KW-1185">Reference proteome</keyword>
<name>A0AAE0YSI1_9GAST</name>
<organism evidence="2 3">
    <name type="scientific">Elysia crispata</name>
    <name type="common">lettuce slug</name>
    <dbReference type="NCBI Taxonomy" id="231223"/>
    <lineage>
        <taxon>Eukaryota</taxon>
        <taxon>Metazoa</taxon>
        <taxon>Spiralia</taxon>
        <taxon>Lophotrochozoa</taxon>
        <taxon>Mollusca</taxon>
        <taxon>Gastropoda</taxon>
        <taxon>Heterobranchia</taxon>
        <taxon>Euthyneura</taxon>
        <taxon>Panpulmonata</taxon>
        <taxon>Sacoglossa</taxon>
        <taxon>Placobranchoidea</taxon>
        <taxon>Plakobranchidae</taxon>
        <taxon>Elysia</taxon>
    </lineage>
</organism>
<gene>
    <name evidence="2" type="ORF">RRG08_026071</name>
</gene>
<evidence type="ECO:0000313" key="3">
    <source>
        <dbReference type="Proteomes" id="UP001283361"/>
    </source>
</evidence>
<comment type="caution">
    <text evidence="2">The sequence shown here is derived from an EMBL/GenBank/DDBJ whole genome shotgun (WGS) entry which is preliminary data.</text>
</comment>
<dbReference type="Proteomes" id="UP001283361">
    <property type="component" value="Unassembled WGS sequence"/>
</dbReference>
<evidence type="ECO:0000256" key="1">
    <source>
        <dbReference type="SAM" id="MobiDB-lite"/>
    </source>
</evidence>
<protein>
    <submittedName>
        <fullName evidence="2">Uncharacterized protein</fullName>
    </submittedName>
</protein>
<feature type="region of interest" description="Disordered" evidence="1">
    <location>
        <begin position="1"/>
        <end position="22"/>
    </location>
</feature>
<sequence length="91" mass="10075">MNKCVPNRTKNPPQPQLAMGSSTGLRSHYACSKLSVSYQNTARYTQIAIRSIYQLRTKKASGINKVSLSNKLETICEKAYASPKGLRIISL</sequence>